<evidence type="ECO:0000256" key="3">
    <source>
        <dbReference type="ARBA" id="ARBA00023157"/>
    </source>
</evidence>
<dbReference type="GO" id="GO:0050839">
    <property type="term" value="F:cell adhesion molecule binding"/>
    <property type="evidence" value="ECO:0007669"/>
    <property type="project" value="TreeGrafter"/>
</dbReference>
<evidence type="ECO:0000256" key="4">
    <source>
        <dbReference type="ARBA" id="ARBA00023180"/>
    </source>
</evidence>
<dbReference type="InterPro" id="IPR051275">
    <property type="entry name" value="Cell_adhesion_signaling"/>
</dbReference>
<dbReference type="PANTHER" id="PTHR11640:SF158">
    <property type="entry name" value="V-SET AND IMMUNOGLOBULIN DOMAIN-CONTAINING PROTEIN 10-LIKE 2"/>
    <property type="match status" value="1"/>
</dbReference>
<dbReference type="CDD" id="cd00096">
    <property type="entry name" value="Ig"/>
    <property type="match status" value="1"/>
</dbReference>
<evidence type="ECO:0000313" key="11">
    <source>
        <dbReference type="Proteomes" id="UP000677803"/>
    </source>
</evidence>
<dbReference type="GO" id="GO:0098609">
    <property type="term" value="P:cell-cell adhesion"/>
    <property type="evidence" value="ECO:0007669"/>
    <property type="project" value="TreeGrafter"/>
</dbReference>
<dbReference type="GO" id="GO:0005886">
    <property type="term" value="C:plasma membrane"/>
    <property type="evidence" value="ECO:0007669"/>
    <property type="project" value="TreeGrafter"/>
</dbReference>
<gene>
    <name evidence="10" type="ORF">MMEN_LOCUS12658</name>
</gene>
<dbReference type="InterPro" id="IPR003598">
    <property type="entry name" value="Ig_sub2"/>
</dbReference>
<dbReference type="Pfam" id="PF13895">
    <property type="entry name" value="Ig_2"/>
    <property type="match status" value="1"/>
</dbReference>
<sequence length="475" mass="50605">MKPRHILNLLPVLALACFLTMISECSLLQPRLTGPEKAFLNSRVAFRCVAPGAPPPVTYRLLRDGGAPVATHVDDEGGQTAVFPLKVTAATGGAYRCRAAAGGITGVSAGVRLTVVTPASNTRVESDPSPPVAFEGSRVALSCEVDRGSHLSYTWFFNRTEVGGSWPGVRASGSRLVLERATPQQAGGYYCVAWATVQDTRRFSTSTEIQVVVKVFLSKPMISFSMVKVGDGYRGNVTCWCSRGSPPANFSLWVDGRPVGWFTATGALAVSFPVPAAPGLDMGEARCRVQSPRQQLHSEPLSLEVVPVGGGLRVELEYLYSAGSGRAAARLCCLLVRGTFPSFSWLLNGSQLPAAGRSLLLPVIGPTEAGQYACRARDSYEPHGPWAQSPAVMVQPTEPDTTPLDAIAILFCCFFLLTLVVGSICVYKMFDRKPAPTHVPAAHSLLVPPPPSSPAPSECESQSDSDPDQTMEITV</sequence>
<protein>
    <submittedName>
        <fullName evidence="10">(Atlantic silverside) hypothetical protein</fullName>
    </submittedName>
</protein>
<dbReference type="AlphaFoldDB" id="A0A8S4B947"/>
<dbReference type="Gene3D" id="2.60.40.10">
    <property type="entry name" value="Immunoglobulins"/>
    <property type="match status" value="2"/>
</dbReference>
<feature type="transmembrane region" description="Helical" evidence="7">
    <location>
        <begin position="406"/>
        <end position="427"/>
    </location>
</feature>
<keyword evidence="2 7" id="KW-0472">Membrane</keyword>
<evidence type="ECO:0000256" key="5">
    <source>
        <dbReference type="ARBA" id="ARBA00023319"/>
    </source>
</evidence>
<feature type="domain" description="Ig-like" evidence="9">
    <location>
        <begin position="118"/>
        <end position="204"/>
    </location>
</feature>
<keyword evidence="4" id="KW-0325">Glycoprotein</keyword>
<dbReference type="PROSITE" id="PS51257">
    <property type="entry name" value="PROKAR_LIPOPROTEIN"/>
    <property type="match status" value="1"/>
</dbReference>
<feature type="domain" description="Ig-like" evidence="9">
    <location>
        <begin position="300"/>
        <end position="379"/>
    </location>
</feature>
<evidence type="ECO:0000256" key="8">
    <source>
        <dbReference type="SAM" id="SignalP"/>
    </source>
</evidence>
<reference evidence="10" key="1">
    <citation type="submission" date="2021-05" db="EMBL/GenBank/DDBJ databases">
        <authorList>
            <person name="Tigano A."/>
        </authorList>
    </citation>
    <scope>NUCLEOTIDE SEQUENCE</scope>
</reference>
<evidence type="ECO:0000313" key="10">
    <source>
        <dbReference type="EMBL" id="CAG5929030.1"/>
    </source>
</evidence>
<dbReference type="EMBL" id="CAJRST010013335">
    <property type="protein sequence ID" value="CAG5929030.1"/>
    <property type="molecule type" value="Genomic_DNA"/>
</dbReference>
<dbReference type="PROSITE" id="PS50835">
    <property type="entry name" value="IG_LIKE"/>
    <property type="match status" value="3"/>
</dbReference>
<dbReference type="InterPro" id="IPR036179">
    <property type="entry name" value="Ig-like_dom_sf"/>
</dbReference>
<evidence type="ECO:0000256" key="7">
    <source>
        <dbReference type="SAM" id="Phobius"/>
    </source>
</evidence>
<dbReference type="PANTHER" id="PTHR11640">
    <property type="entry name" value="NEPHRIN"/>
    <property type="match status" value="1"/>
</dbReference>
<feature type="domain" description="Ig-like" evidence="9">
    <location>
        <begin position="30"/>
        <end position="114"/>
    </location>
</feature>
<evidence type="ECO:0000256" key="6">
    <source>
        <dbReference type="SAM" id="MobiDB-lite"/>
    </source>
</evidence>
<dbReference type="InterPro" id="IPR013783">
    <property type="entry name" value="Ig-like_fold"/>
</dbReference>
<evidence type="ECO:0000256" key="2">
    <source>
        <dbReference type="ARBA" id="ARBA00023136"/>
    </source>
</evidence>
<feature type="signal peptide" evidence="8">
    <location>
        <begin position="1"/>
        <end position="25"/>
    </location>
</feature>
<keyword evidence="11" id="KW-1185">Reference proteome</keyword>
<dbReference type="Proteomes" id="UP000677803">
    <property type="component" value="Unassembled WGS sequence"/>
</dbReference>
<dbReference type="SMART" id="SM00409">
    <property type="entry name" value="IG"/>
    <property type="match status" value="2"/>
</dbReference>
<keyword evidence="8" id="KW-0732">Signal</keyword>
<keyword evidence="3" id="KW-1015">Disulfide bond</keyword>
<keyword evidence="5" id="KW-0393">Immunoglobulin domain</keyword>
<keyword evidence="7" id="KW-0812">Transmembrane</keyword>
<evidence type="ECO:0000259" key="9">
    <source>
        <dbReference type="PROSITE" id="PS50835"/>
    </source>
</evidence>
<organism evidence="10 11">
    <name type="scientific">Menidia menidia</name>
    <name type="common">Atlantic silverside</name>
    <dbReference type="NCBI Taxonomy" id="238744"/>
    <lineage>
        <taxon>Eukaryota</taxon>
        <taxon>Metazoa</taxon>
        <taxon>Chordata</taxon>
        <taxon>Craniata</taxon>
        <taxon>Vertebrata</taxon>
        <taxon>Euteleostomi</taxon>
        <taxon>Actinopterygii</taxon>
        <taxon>Neopterygii</taxon>
        <taxon>Teleostei</taxon>
        <taxon>Neoteleostei</taxon>
        <taxon>Acanthomorphata</taxon>
        <taxon>Ovalentaria</taxon>
        <taxon>Atherinomorphae</taxon>
        <taxon>Atheriniformes</taxon>
        <taxon>Atherinopsidae</taxon>
        <taxon>Menidiinae</taxon>
        <taxon>Menidia</taxon>
    </lineage>
</organism>
<name>A0A8S4B947_9TELE</name>
<dbReference type="OrthoDB" id="9950534at2759"/>
<evidence type="ECO:0000256" key="1">
    <source>
        <dbReference type="ARBA" id="ARBA00004479"/>
    </source>
</evidence>
<comment type="subcellular location">
    <subcellularLocation>
        <location evidence="1">Membrane</location>
        <topology evidence="1">Single-pass type I membrane protein</topology>
    </subcellularLocation>
</comment>
<feature type="region of interest" description="Disordered" evidence="6">
    <location>
        <begin position="441"/>
        <end position="475"/>
    </location>
</feature>
<dbReference type="Pfam" id="PF13927">
    <property type="entry name" value="Ig_3"/>
    <property type="match status" value="1"/>
</dbReference>
<feature type="chain" id="PRO_5035818979" evidence="8">
    <location>
        <begin position="26"/>
        <end position="475"/>
    </location>
</feature>
<dbReference type="SUPFAM" id="SSF48726">
    <property type="entry name" value="Immunoglobulin"/>
    <property type="match status" value="3"/>
</dbReference>
<keyword evidence="7" id="KW-1133">Transmembrane helix</keyword>
<dbReference type="InterPro" id="IPR003599">
    <property type="entry name" value="Ig_sub"/>
</dbReference>
<comment type="caution">
    <text evidence="10">The sequence shown here is derived from an EMBL/GenBank/DDBJ whole genome shotgun (WGS) entry which is preliminary data.</text>
</comment>
<accession>A0A8S4B947</accession>
<dbReference type="SMART" id="SM00408">
    <property type="entry name" value="IGc2"/>
    <property type="match status" value="2"/>
</dbReference>
<dbReference type="GO" id="GO:0005911">
    <property type="term" value="C:cell-cell junction"/>
    <property type="evidence" value="ECO:0007669"/>
    <property type="project" value="TreeGrafter"/>
</dbReference>
<dbReference type="InterPro" id="IPR007110">
    <property type="entry name" value="Ig-like_dom"/>
</dbReference>
<proteinExistence type="predicted"/>